<dbReference type="EMBL" id="CM056813">
    <property type="protein sequence ID" value="KAJ8641637.1"/>
    <property type="molecule type" value="Genomic_DNA"/>
</dbReference>
<reference evidence="1 2" key="1">
    <citation type="journal article" date="2022" name="Hortic Res">
        <title>A haplotype resolved chromosomal level avocado genome allows analysis of novel avocado genes.</title>
        <authorList>
            <person name="Nath O."/>
            <person name="Fletcher S.J."/>
            <person name="Hayward A."/>
            <person name="Shaw L.M."/>
            <person name="Masouleh A.K."/>
            <person name="Furtado A."/>
            <person name="Henry R.J."/>
            <person name="Mitter N."/>
        </authorList>
    </citation>
    <scope>NUCLEOTIDE SEQUENCE [LARGE SCALE GENOMIC DNA]</scope>
    <source>
        <strain evidence="2">cv. Hass</strain>
    </source>
</reference>
<evidence type="ECO:0000313" key="1">
    <source>
        <dbReference type="EMBL" id="KAJ8641637.1"/>
    </source>
</evidence>
<keyword evidence="2" id="KW-1185">Reference proteome</keyword>
<comment type="caution">
    <text evidence="1">The sequence shown here is derived from an EMBL/GenBank/DDBJ whole genome shotgun (WGS) entry which is preliminary data.</text>
</comment>
<name>A0ACC2M756_PERAE</name>
<organism evidence="1 2">
    <name type="scientific">Persea americana</name>
    <name type="common">Avocado</name>
    <dbReference type="NCBI Taxonomy" id="3435"/>
    <lineage>
        <taxon>Eukaryota</taxon>
        <taxon>Viridiplantae</taxon>
        <taxon>Streptophyta</taxon>
        <taxon>Embryophyta</taxon>
        <taxon>Tracheophyta</taxon>
        <taxon>Spermatophyta</taxon>
        <taxon>Magnoliopsida</taxon>
        <taxon>Magnoliidae</taxon>
        <taxon>Laurales</taxon>
        <taxon>Lauraceae</taxon>
        <taxon>Persea</taxon>
    </lineage>
</organism>
<dbReference type="Proteomes" id="UP001234297">
    <property type="component" value="Chromosome 5"/>
</dbReference>
<gene>
    <name evidence="1" type="ORF">MRB53_018331</name>
</gene>
<sequence>MADDEEDSLSETPSSKQMVLQELKDLWSMTLPITSMNLVIYLRAMLSVLCLGRLGSLELAGGALAIGFTNITGYSVLFGLASGLEPICSQAFGSKNWDLLSLSLRQTILILLITTIPISLLWINIYKIMVFIGQEPDMSTVAATFCLYSLPDLAINALLQPLRVYLRSQGVTRPMVYCAVMGVVFDVPMNVVLVFVLDMGVVGVAVAAVVSNLAMVLLLVGYVWWCGVGEVTIWRGWWRVGGVERLWGLMELALPSCLGVCLEWWWYEIMTVLAGYLQNAGIAVATTAVLIQTTNFMYTLSMGLSSCVSTRVGNELGAGEPTKAKLAAMVALGSAFTISLFNITWTAILRHQWPRLFTNDEPVLALAAAAMPLVGLCELGNCPQMVGCGVLRGTARPAIGATINLVCFYIIGTPVAVALMFWLKLGYEGLWYGLLSAQVSCALLVVFVILKRTDWEGEANRAKKLTDNVEIAVSTSAKELEDGKRDGENESLIENG</sequence>
<protein>
    <submittedName>
        <fullName evidence="1">Uncharacterized protein</fullName>
    </submittedName>
</protein>
<accession>A0ACC2M756</accession>
<evidence type="ECO:0000313" key="2">
    <source>
        <dbReference type="Proteomes" id="UP001234297"/>
    </source>
</evidence>
<proteinExistence type="predicted"/>